<dbReference type="InterPro" id="IPR050927">
    <property type="entry name" value="TRPM"/>
</dbReference>
<dbReference type="PANTHER" id="PTHR13800">
    <property type="entry name" value="TRANSIENT RECEPTOR POTENTIAL CATION CHANNEL, SUBFAMILY M, MEMBER 6"/>
    <property type="match status" value="1"/>
</dbReference>
<dbReference type="InterPro" id="IPR057366">
    <property type="entry name" value="TRPM-like"/>
</dbReference>
<evidence type="ECO:0000256" key="7">
    <source>
        <dbReference type="ARBA" id="ARBA00023303"/>
    </source>
</evidence>
<feature type="domain" description="TRPM-like" evidence="12">
    <location>
        <begin position="593"/>
        <end position="825"/>
    </location>
</feature>
<keyword evidence="13" id="KW-1185">Reference proteome</keyword>
<evidence type="ECO:0000256" key="3">
    <source>
        <dbReference type="ARBA" id="ARBA00022692"/>
    </source>
</evidence>
<keyword evidence="8" id="KW-0175">Coiled coil</keyword>
<keyword evidence="2" id="KW-0813">Transport</keyword>
<dbReference type="GO" id="GO:0005261">
    <property type="term" value="F:monoatomic cation channel activity"/>
    <property type="evidence" value="ECO:0007669"/>
    <property type="project" value="TreeGrafter"/>
</dbReference>
<dbReference type="InterPro" id="IPR041491">
    <property type="entry name" value="TRPM_SLOG"/>
</dbReference>
<dbReference type="Pfam" id="PF18139">
    <property type="entry name" value="LSDAT_euk"/>
    <property type="match status" value="1"/>
</dbReference>
<keyword evidence="7" id="KW-0407">Ion channel</keyword>
<dbReference type="GO" id="GO:0030001">
    <property type="term" value="P:metal ion transport"/>
    <property type="evidence" value="ECO:0007669"/>
    <property type="project" value="TreeGrafter"/>
</dbReference>
<feature type="domain" description="TRPM SLOG" evidence="11">
    <location>
        <begin position="209"/>
        <end position="503"/>
    </location>
</feature>
<keyword evidence="5" id="KW-0406">Ion transport</keyword>
<feature type="transmembrane region" description="Helical" evidence="10">
    <location>
        <begin position="1104"/>
        <end position="1126"/>
    </location>
</feature>
<evidence type="ECO:0000256" key="8">
    <source>
        <dbReference type="SAM" id="Coils"/>
    </source>
</evidence>
<dbReference type="RefSeq" id="XP_022323164.1">
    <property type="nucleotide sequence ID" value="XM_022467456.1"/>
</dbReference>
<dbReference type="Pfam" id="PF25969">
    <property type="entry name" value="NUDT9_N"/>
    <property type="match status" value="1"/>
</dbReference>
<evidence type="ECO:0000256" key="5">
    <source>
        <dbReference type="ARBA" id="ARBA00023065"/>
    </source>
</evidence>
<keyword evidence="6 10" id="KW-0472">Membrane</keyword>
<protein>
    <submittedName>
        <fullName evidence="14">Transient receptor potential cation channel subfamily M member 3-like isoform X1</fullName>
    </submittedName>
</protein>
<name>A0A8B8D6J2_CRAVI</name>
<organism evidence="13 14">
    <name type="scientific">Crassostrea virginica</name>
    <name type="common">Eastern oyster</name>
    <dbReference type="NCBI Taxonomy" id="6565"/>
    <lineage>
        <taxon>Eukaryota</taxon>
        <taxon>Metazoa</taxon>
        <taxon>Spiralia</taxon>
        <taxon>Lophotrochozoa</taxon>
        <taxon>Mollusca</taxon>
        <taxon>Bivalvia</taxon>
        <taxon>Autobranchia</taxon>
        <taxon>Pteriomorphia</taxon>
        <taxon>Ostreida</taxon>
        <taxon>Ostreoidea</taxon>
        <taxon>Ostreidae</taxon>
        <taxon>Crassostrea</taxon>
    </lineage>
</organism>
<evidence type="ECO:0000256" key="4">
    <source>
        <dbReference type="ARBA" id="ARBA00022989"/>
    </source>
</evidence>
<feature type="transmembrane region" description="Helical" evidence="10">
    <location>
        <begin position="959"/>
        <end position="989"/>
    </location>
</feature>
<keyword evidence="4 10" id="KW-1133">Transmembrane helix</keyword>
<feature type="transmembrane region" description="Helical" evidence="10">
    <location>
        <begin position="1035"/>
        <end position="1055"/>
    </location>
</feature>
<evidence type="ECO:0000256" key="6">
    <source>
        <dbReference type="ARBA" id="ARBA00023136"/>
    </source>
</evidence>
<dbReference type="GeneID" id="111124528"/>
<feature type="transmembrane region" description="Helical" evidence="10">
    <location>
        <begin position="855"/>
        <end position="875"/>
    </location>
</feature>
<evidence type="ECO:0000256" key="1">
    <source>
        <dbReference type="ARBA" id="ARBA00004141"/>
    </source>
</evidence>
<evidence type="ECO:0000256" key="9">
    <source>
        <dbReference type="SAM" id="MobiDB-lite"/>
    </source>
</evidence>
<feature type="transmembrane region" description="Helical" evidence="10">
    <location>
        <begin position="1061"/>
        <end position="1083"/>
    </location>
</feature>
<feature type="compositionally biased region" description="Low complexity" evidence="9">
    <location>
        <begin position="72"/>
        <end position="89"/>
    </location>
</feature>
<feature type="transmembrane region" description="Helical" evidence="10">
    <location>
        <begin position="1203"/>
        <end position="1230"/>
    </location>
</feature>
<evidence type="ECO:0000256" key="10">
    <source>
        <dbReference type="SAM" id="Phobius"/>
    </source>
</evidence>
<keyword evidence="3 10" id="KW-0812">Transmembrane</keyword>
<dbReference type="Pfam" id="PF25508">
    <property type="entry name" value="TRPM2"/>
    <property type="match status" value="1"/>
</dbReference>
<sequence length="1786" mass="205584">MDNKSSDWKELDLPINVQETELDAIIHNHIVNNGATAQGGESHVSSSSDNESDEHSAHDTVTSVLHINPPRQTQDSESSSQSPAVSPRPILTSQQSIVSGRFTRTSCASGDTGYNNSPARLSPIQVNSNESQGCQEPENQENIDDASSDSTVGDSTEYVESAQRTVTSLGAISTDTQDSARYDDAPFPCGNIHFWSGQMNMEETSPKKHYVTVSADTPSEEVARFMGSYWKMRSPKIVLSVISGVKHFRPWKNNRLKEQFQKGITKAANTTEMWIITDGVDTAVSKMIGEAIQEERARRECKQLQLSHIGQDKVHKFQKLTIIGIVPRNVITYSDLFEGNEMGINIKNEGIRPNSDLYELNPDHTHFIIVDEEDQDRMFFTNIRCQLEQQFQYSVGRKRRLRRLFSWGSDERYDMTEPIIKKVVPVVGLLVQGSPRGVDHVLTYLNDKMPVVILKGSGGVADLLAYAFEELVERSDPDFEEHFLKPELTRMICKVYPEDFKENDMARTEFRNKILQCCHLAMEDEQVFLTIVNTQGWDANLKDLDKYLLKALFNGERQTKMKWREKVFKDLQLILDWNRPDMALSMIFHRDDWGKVRVDKKLFEQALLKLNREEFVEIFLDHGFLIHKFLNHKKYKLLYEKAEDREFFISICLEKVLGQIVVMDQALDVNFLANDLNRLIFKLIGLSDFVQPYEMSMNSVGLYVLDPAVAERKALNWLTVWAVLMNRHKLAKVLWNRCDEPIALALICSNLYKELAKNCMELFLRTEMERNAKEFGDKALGVLDIGYMDSSEQTYSMLSAPLKDFNNKTSIEIAHDAGYIGFIAHPCCQKWLTRKLFGAIQVKELDLGFLTLPNWFKILVSVFFIFPIYIWIGFVPKATSWKKRRGITFRGDSDSKIIDDNAESESEDEEDENLPTSKSLLQNELEWFKKRKKLTVRRRLQSAFQKKVEKALPLWKKIYLLWSAPITTFWVTQTMYFCFLGLFCLALLWPTCGNFYLDLTLWLWTSIILIDQVQRTYTKHVQHKAVSLRGPCCEIILVMVFLIMYLVLRIIPHWFHSADIVTSKVVLSIALIFFFYRLLGIYLPISPTLGPMLVRMNRMIKYDFVDFIRMFLVFMISGGVTIQAILYPNYPLGIDLIKRVLTRPLFAMFLTQIADLDGDASCSDHYNNVSAAFCTAGVNFRGSHYANPESVIMPVQKCPYSSLFGYLITIQYLLICKLVLVTLLFAMFALTITKVDNEASEIWKFQRYALIVDFEERLNLPPPLIIISYGCILVKKIYNKLRGCKRNCCTFCCCKKKAKCSPASTTTDEEMSHRVKKNRRSEDYNYWKKCSIEYLRSQEMEEKKERMAALHAEIITTLQEDMRLQKKNLKRMSDRIVELERTLGTSRMYLENISHKLDKQDVHGMANRKGQIIHVAARQSPYPSTSIARFPVFDKYVPWETLYDVYDPKVFTLPFDKFPDEEKIYVDVDIIELRKLKEERAKMTEEELIGLPPLPSIPNMKWNYILTVVHHNGGGTQIIDRRSWISMDDQPCRYRLDPNALPLNPMGRTGIRGKGTLWRWGPNHVIKCVCTRWRRKYNQENQPGDYLYVEGKRVLEFIATQREGNNLETVYELPGGVLHGLSSPYSVVQESFLRSVFDENEVEPKPTLDQGDMIQFFAQFATQNVNGKTSLSLGSPDHSISQLLTGISGIATSHTSSRTSLRTEQDSQGFSASLLYKGYLDDPRNTDNAWMEAEVWNFHYDIGDNFELRMSEDIGTTWKEVLPNVKLFGNEGAIIQEAAKIHDAYY</sequence>
<dbReference type="Proteomes" id="UP000694844">
    <property type="component" value="Chromosome 3"/>
</dbReference>
<evidence type="ECO:0000256" key="2">
    <source>
        <dbReference type="ARBA" id="ARBA00022448"/>
    </source>
</evidence>
<feature type="region of interest" description="Disordered" evidence="9">
    <location>
        <begin position="33"/>
        <end position="156"/>
    </location>
</feature>
<reference evidence="14" key="1">
    <citation type="submission" date="2025-08" db="UniProtKB">
        <authorList>
            <consortium name="RefSeq"/>
        </authorList>
    </citation>
    <scope>IDENTIFICATION</scope>
    <source>
        <tissue evidence="14">Whole sample</tissue>
    </source>
</reference>
<evidence type="ECO:0000259" key="12">
    <source>
        <dbReference type="Pfam" id="PF25508"/>
    </source>
</evidence>
<feature type="coiled-coil region" evidence="8">
    <location>
        <begin position="1340"/>
        <end position="1382"/>
    </location>
</feature>
<dbReference type="OrthoDB" id="301415at2759"/>
<comment type="subcellular location">
    <subcellularLocation>
        <location evidence="1">Membrane</location>
        <topology evidence="1">Multi-pass membrane protein</topology>
    </subcellularLocation>
</comment>
<dbReference type="KEGG" id="cvn:111124528"/>
<feature type="compositionally biased region" description="Acidic residues" evidence="9">
    <location>
        <begin position="138"/>
        <end position="147"/>
    </location>
</feature>
<gene>
    <name evidence="14" type="primary">LOC111124528</name>
</gene>
<feature type="compositionally biased region" description="Polar residues" evidence="9">
    <location>
        <begin position="91"/>
        <end position="134"/>
    </location>
</feature>
<dbReference type="Gene3D" id="3.90.79.10">
    <property type="entry name" value="Nucleoside Triphosphate Pyrophosphohydrolase"/>
    <property type="match status" value="1"/>
</dbReference>
<evidence type="ECO:0000259" key="11">
    <source>
        <dbReference type="Pfam" id="PF18139"/>
    </source>
</evidence>
<proteinExistence type="predicted"/>
<dbReference type="PANTHER" id="PTHR13800:SF1">
    <property type="entry name" value="TRANSIENT RECEPTOR POTENTIAL CATION CHANNEL TRPM"/>
    <property type="match status" value="1"/>
</dbReference>
<dbReference type="GO" id="GO:0005886">
    <property type="term" value="C:plasma membrane"/>
    <property type="evidence" value="ECO:0007669"/>
    <property type="project" value="TreeGrafter"/>
</dbReference>
<evidence type="ECO:0000313" key="13">
    <source>
        <dbReference type="Proteomes" id="UP000694844"/>
    </source>
</evidence>
<accession>A0A8B8D6J2</accession>
<evidence type="ECO:0000313" key="14">
    <source>
        <dbReference type="RefSeq" id="XP_022323164.1"/>
    </source>
</evidence>